<accession>A0A182JC67</accession>
<comment type="catalytic activity">
    <reaction evidence="5 6">
        <text>queuosine 5'-phosphate + H2O = queuine + D-ribose 5-phosphate</text>
        <dbReference type="Rhea" id="RHEA:75387"/>
        <dbReference type="ChEBI" id="CHEBI:15377"/>
        <dbReference type="ChEBI" id="CHEBI:17433"/>
        <dbReference type="ChEBI" id="CHEBI:78346"/>
        <dbReference type="ChEBI" id="CHEBI:194371"/>
    </reaction>
    <physiologicalReaction direction="left-to-right" evidence="5 6">
        <dbReference type="Rhea" id="RHEA:75388"/>
    </physiologicalReaction>
</comment>
<keyword evidence="1 6" id="KW-0378">Hydrolase</keyword>
<evidence type="ECO:0000256" key="4">
    <source>
        <dbReference type="ARBA" id="ARBA00035393"/>
    </source>
</evidence>
<evidence type="ECO:0000256" key="6">
    <source>
        <dbReference type="RuleBase" id="RU365002"/>
    </source>
</evidence>
<dbReference type="Pfam" id="PF10343">
    <property type="entry name" value="Q_salvage"/>
    <property type="match status" value="1"/>
</dbReference>
<dbReference type="AlphaFoldDB" id="A0A182JC67"/>
<evidence type="ECO:0000256" key="3">
    <source>
        <dbReference type="ARBA" id="ARBA00035306"/>
    </source>
</evidence>
<reference evidence="7" key="1">
    <citation type="submission" date="2022-08" db="UniProtKB">
        <authorList>
            <consortium name="EnsemblMetazoa"/>
        </authorList>
    </citation>
    <scope>IDENTIFICATION</scope>
    <source>
        <strain evidence="7">EBRO</strain>
    </source>
</reference>
<dbReference type="GO" id="GO:0016787">
    <property type="term" value="F:hydrolase activity"/>
    <property type="evidence" value="ECO:0007669"/>
    <property type="project" value="UniProtKB-KW"/>
</dbReference>
<evidence type="ECO:0000256" key="1">
    <source>
        <dbReference type="ARBA" id="ARBA00022801"/>
    </source>
</evidence>
<evidence type="ECO:0000256" key="2">
    <source>
        <dbReference type="ARBA" id="ARBA00035119"/>
    </source>
</evidence>
<dbReference type="EC" id="3.2.2.-" evidence="6"/>
<protein>
    <recommendedName>
        <fullName evidence="3 6">Queuosine 5'-phosphate N-glycosylase/hydrolase</fullName>
        <ecNumber evidence="6">3.2.2.-</ecNumber>
    </recommendedName>
    <alternativeName>
        <fullName evidence="4 6">Queuosine-nucleotide N-glycosylase/hydrolase</fullName>
    </alternativeName>
</protein>
<dbReference type="PANTHER" id="PTHR21314:SF0">
    <property type="entry name" value="QUEUOSINE 5'-PHOSPHATE N-GLYCOSYLASE_HYDROLASE"/>
    <property type="match status" value="1"/>
</dbReference>
<organism evidence="7">
    <name type="scientific">Anopheles atroparvus</name>
    <name type="common">European mosquito</name>
    <dbReference type="NCBI Taxonomy" id="41427"/>
    <lineage>
        <taxon>Eukaryota</taxon>
        <taxon>Metazoa</taxon>
        <taxon>Ecdysozoa</taxon>
        <taxon>Arthropoda</taxon>
        <taxon>Hexapoda</taxon>
        <taxon>Insecta</taxon>
        <taxon>Pterygota</taxon>
        <taxon>Neoptera</taxon>
        <taxon>Endopterygota</taxon>
        <taxon>Diptera</taxon>
        <taxon>Nematocera</taxon>
        <taxon>Culicoidea</taxon>
        <taxon>Culicidae</taxon>
        <taxon>Anophelinae</taxon>
        <taxon>Anopheles</taxon>
    </lineage>
</organism>
<dbReference type="VEuPathDB" id="VectorBase:AATE015345"/>
<dbReference type="GO" id="GO:0006400">
    <property type="term" value="P:tRNA modification"/>
    <property type="evidence" value="ECO:0007669"/>
    <property type="project" value="TreeGrafter"/>
</dbReference>
<proteinExistence type="inferred from homology"/>
<comment type="function">
    <text evidence="6">Catalyzes the hydrolysis of queuosine 5'-phosphate, releasing the nucleobase queuine (q). Is required for salvage of queuine from exogenous queuosine (Q) that is imported and then converted to queuosine 5'-phosphate intracellularly.</text>
</comment>
<evidence type="ECO:0000256" key="5">
    <source>
        <dbReference type="ARBA" id="ARBA00048204"/>
    </source>
</evidence>
<evidence type="ECO:0000313" key="7">
    <source>
        <dbReference type="EnsemblMetazoa" id="AATE015345-PA.1"/>
    </source>
</evidence>
<dbReference type="PANTHER" id="PTHR21314">
    <property type="entry name" value="QUEUOSINE 5'-PHOSPHATE N-GLYCOSYLASE_HYDROLASE-RELATED"/>
    <property type="match status" value="1"/>
</dbReference>
<name>A0A182JC67_ANOAO</name>
<sequence>LELISISNPVDINDKYPLSKDGEAEFENINIHQQQMSGARFQMLVRQTRARSRLVKFQTARVCPSKKAAYHSTGTVTMTPQLLPAASGELIVKNARYVSVHESAIETLAERVIRGIKDKEINVENFSQHEHHPAAKDPNAVNWIFLIDTLNFCFWTPGSDATKWKVEGQTGYFALCAAVNRAMREGIDLTNPSYYVTITLEQMSNILRSDESGTKAPLLEERVRCLHEVGRVLLDRYDGQFEKCVRACNGSAVTLLRRIVDEFPCFRDEAVLKHGENESVETPVTFYKRAQILVGDLWSCFRGEGLGRFDDIDAITMFADYRVPQVLVHFGTLSYSEQLMALLKEDKLLENGAREEIEIRGASIHIVERLKVLTREKLIAHHPDVKPSCVNAILLDHFLWDYRRKHAAELEYIPFHKTISVYY</sequence>
<comment type="similarity">
    <text evidence="2 6">Belongs to the QNG1 protein family.</text>
</comment>
<dbReference type="InterPro" id="IPR019438">
    <property type="entry name" value="Q_salvage"/>
</dbReference>
<dbReference type="EnsemblMetazoa" id="AATE015345-RA">
    <property type="protein sequence ID" value="AATE015345-PA.1"/>
    <property type="gene ID" value="AATE015345"/>
</dbReference>
<dbReference type="STRING" id="41427.A0A182JC67"/>